<dbReference type="PANTHER" id="PTHR43586">
    <property type="entry name" value="CYSTEINE DESULFURASE"/>
    <property type="match status" value="1"/>
</dbReference>
<protein>
    <submittedName>
        <fullName evidence="2 3">Cysteine desulfurase</fullName>
    </submittedName>
</protein>
<gene>
    <name evidence="3" type="ORF">BJ997_003881</name>
    <name evidence="2" type="ORF">GY21_07935</name>
</gene>
<keyword evidence="4" id="KW-1185">Reference proteome</keyword>
<dbReference type="Gene3D" id="3.90.1150.10">
    <property type="entry name" value="Aspartate Aminotransferase, domain 1"/>
    <property type="match status" value="1"/>
</dbReference>
<evidence type="ECO:0000313" key="4">
    <source>
        <dbReference type="Proteomes" id="UP000029864"/>
    </source>
</evidence>
<evidence type="ECO:0000313" key="3">
    <source>
        <dbReference type="EMBL" id="MBB5643333.1"/>
    </source>
</evidence>
<dbReference type="InterPro" id="IPR015424">
    <property type="entry name" value="PyrdxlP-dep_Trfase"/>
</dbReference>
<dbReference type="OrthoDB" id="7592443at2"/>
<organism evidence="2 4">
    <name type="scientific">Cryobacterium roopkundense</name>
    <dbReference type="NCBI Taxonomy" id="1001240"/>
    <lineage>
        <taxon>Bacteria</taxon>
        <taxon>Bacillati</taxon>
        <taxon>Actinomycetota</taxon>
        <taxon>Actinomycetes</taxon>
        <taxon>Micrococcales</taxon>
        <taxon>Microbacteriaceae</taxon>
        <taxon>Cryobacterium</taxon>
    </lineage>
</organism>
<reference evidence="2 4" key="1">
    <citation type="submission" date="2014-08" db="EMBL/GenBank/DDBJ databases">
        <authorList>
            <person name="Sisinthy S."/>
        </authorList>
    </citation>
    <scope>NUCLEOTIDE SEQUENCE [LARGE SCALE GENOMIC DNA]</scope>
    <source>
        <strain evidence="2 4">RuG17</strain>
    </source>
</reference>
<dbReference type="eggNOG" id="COG0520">
    <property type="taxonomic scope" value="Bacteria"/>
</dbReference>
<dbReference type="Pfam" id="PF00266">
    <property type="entry name" value="Aminotran_5"/>
    <property type="match status" value="2"/>
</dbReference>
<dbReference type="PANTHER" id="PTHR43586:SF21">
    <property type="entry name" value="PYRIDOXAL PHOSPHATE (PLP)-DEPENDENT ASPARTATE AMINOTRANSFERASE SUPERFAMILY"/>
    <property type="match status" value="1"/>
</dbReference>
<evidence type="ECO:0000313" key="2">
    <source>
        <dbReference type="EMBL" id="KGJ77467.1"/>
    </source>
</evidence>
<dbReference type="SUPFAM" id="SSF53383">
    <property type="entry name" value="PLP-dependent transferases"/>
    <property type="match status" value="1"/>
</dbReference>
<dbReference type="RefSeq" id="WP_035836187.1">
    <property type="nucleotide sequence ID" value="NZ_JACHBQ010000001.1"/>
</dbReference>
<dbReference type="NCBIfam" id="TIGR01976">
    <property type="entry name" value="am_tr_V_VC1184"/>
    <property type="match status" value="1"/>
</dbReference>
<comment type="caution">
    <text evidence="2">The sequence shown here is derived from an EMBL/GenBank/DDBJ whole genome shotgun (WGS) entry which is preliminary data.</text>
</comment>
<dbReference type="Proteomes" id="UP000561726">
    <property type="component" value="Unassembled WGS sequence"/>
</dbReference>
<dbReference type="STRING" id="1001240.GY21_07935"/>
<evidence type="ECO:0000259" key="1">
    <source>
        <dbReference type="Pfam" id="PF00266"/>
    </source>
</evidence>
<dbReference type="InterPro" id="IPR000192">
    <property type="entry name" value="Aminotrans_V_dom"/>
</dbReference>
<name>A0A099JIL6_9MICO</name>
<dbReference type="InterPro" id="IPR011340">
    <property type="entry name" value="Cys_dSase-rel"/>
</dbReference>
<dbReference type="EMBL" id="JPXF01000026">
    <property type="protein sequence ID" value="KGJ77467.1"/>
    <property type="molecule type" value="Genomic_DNA"/>
</dbReference>
<dbReference type="Gene3D" id="3.40.640.10">
    <property type="entry name" value="Type I PLP-dependent aspartate aminotransferase-like (Major domain)"/>
    <property type="match status" value="1"/>
</dbReference>
<dbReference type="InterPro" id="IPR015422">
    <property type="entry name" value="PyrdxlP-dep_Trfase_small"/>
</dbReference>
<dbReference type="EMBL" id="JACHBQ010000001">
    <property type="protein sequence ID" value="MBB5643333.1"/>
    <property type="molecule type" value="Genomic_DNA"/>
</dbReference>
<evidence type="ECO:0000313" key="5">
    <source>
        <dbReference type="Proteomes" id="UP000561726"/>
    </source>
</evidence>
<feature type="domain" description="Aminotransferase class V" evidence="1">
    <location>
        <begin position="22"/>
        <end position="277"/>
    </location>
</feature>
<dbReference type="InterPro" id="IPR015421">
    <property type="entry name" value="PyrdxlP-dep_Trfase_major"/>
</dbReference>
<feature type="domain" description="Aminotransferase class V" evidence="1">
    <location>
        <begin position="303"/>
        <end position="398"/>
    </location>
</feature>
<proteinExistence type="predicted"/>
<sequence>MTYNAPAVRSHFPALATGIAHFDGPGGTQTPRQVGAAIALTLTRPLSNRGTRSLPERNADDAVTCFRQACADLLNTDPLGIVYGRSATALTYDFSRHLSHGWGPGDEIVVTRLDHDANIRPWVQAAERAGATVRWVDFDPETGELSAEAVAAQVNDNTQLVAVTAASNLIGTRPPIAEIARITHGVGALLWVDGVHYVPHASVDLEALGADFFVCSPYKFLGPHCGVLAASPELLDTIHPDKLLPSTDAVPERFEFGTLPYETLAGVTAAVDFLAALVPADMTDPAAPAPTRRDGLVRSSLALERHEKQLLELLESRLAELPGVTVWSRAAERTPTLLLTFAGKSAADASHALFERKILAPAGSFYAIEASRHLGLGDEGGLRIGLAPYNTAADVERLLVFLEEFLAA</sequence>
<dbReference type="Proteomes" id="UP000029864">
    <property type="component" value="Unassembled WGS sequence"/>
</dbReference>
<accession>A0A099JIL6</accession>
<dbReference type="AlphaFoldDB" id="A0A099JIL6"/>
<reference evidence="3 5" key="2">
    <citation type="submission" date="2020-08" db="EMBL/GenBank/DDBJ databases">
        <title>Sequencing the genomes of 1000 actinobacteria strains.</title>
        <authorList>
            <person name="Klenk H.-P."/>
        </authorList>
    </citation>
    <scope>NUCLEOTIDE SEQUENCE [LARGE SCALE GENOMIC DNA]</scope>
    <source>
        <strain evidence="3 5">DSM 21065</strain>
    </source>
</reference>